<protein>
    <submittedName>
        <fullName evidence="8">Polysulfide reductase NrfD</fullName>
    </submittedName>
</protein>
<feature type="transmembrane region" description="Helical" evidence="7">
    <location>
        <begin position="229"/>
        <end position="247"/>
    </location>
</feature>
<evidence type="ECO:0000256" key="1">
    <source>
        <dbReference type="ARBA" id="ARBA00004651"/>
    </source>
</evidence>
<evidence type="ECO:0000256" key="4">
    <source>
        <dbReference type="ARBA" id="ARBA00022692"/>
    </source>
</evidence>
<evidence type="ECO:0000313" key="9">
    <source>
        <dbReference type="Proteomes" id="UP001232750"/>
    </source>
</evidence>
<dbReference type="EMBL" id="JASJEU010000019">
    <property type="protein sequence ID" value="MDJ1651046.1"/>
    <property type="molecule type" value="Genomic_DNA"/>
</dbReference>
<comment type="caution">
    <text evidence="8">The sequence shown here is derived from an EMBL/GenBank/DDBJ whole genome shotgun (WGS) entry which is preliminary data.</text>
</comment>
<dbReference type="Pfam" id="PF03916">
    <property type="entry name" value="NrfD"/>
    <property type="match status" value="1"/>
</dbReference>
<dbReference type="InterPro" id="IPR052049">
    <property type="entry name" value="Electron_transfer_protein"/>
</dbReference>
<dbReference type="RefSeq" id="WP_283832389.1">
    <property type="nucleotide sequence ID" value="NZ_JASJEU010000019.1"/>
</dbReference>
<feature type="transmembrane region" description="Helical" evidence="7">
    <location>
        <begin position="117"/>
        <end position="141"/>
    </location>
</feature>
<keyword evidence="9" id="KW-1185">Reference proteome</keyword>
<keyword evidence="4 7" id="KW-0812">Transmembrane</keyword>
<evidence type="ECO:0000313" key="8">
    <source>
        <dbReference type="EMBL" id="MDJ1651046.1"/>
    </source>
</evidence>
<feature type="transmembrane region" description="Helical" evidence="7">
    <location>
        <begin position="86"/>
        <end position="110"/>
    </location>
</feature>
<keyword evidence="5 7" id="KW-1133">Transmembrane helix</keyword>
<evidence type="ECO:0000256" key="2">
    <source>
        <dbReference type="ARBA" id="ARBA00008929"/>
    </source>
</evidence>
<proteinExistence type="inferred from homology"/>
<evidence type="ECO:0000256" key="5">
    <source>
        <dbReference type="ARBA" id="ARBA00022989"/>
    </source>
</evidence>
<accession>A0ABT7DR95</accession>
<dbReference type="InterPro" id="IPR005614">
    <property type="entry name" value="NrfD-like"/>
</dbReference>
<dbReference type="Gene3D" id="1.20.1630.10">
    <property type="entry name" value="Formate dehydrogenase/DMSO reductase domain"/>
    <property type="match status" value="1"/>
</dbReference>
<feature type="transmembrane region" description="Helical" evidence="7">
    <location>
        <begin position="153"/>
        <end position="176"/>
    </location>
</feature>
<feature type="transmembrane region" description="Helical" evidence="7">
    <location>
        <begin position="188"/>
        <end position="209"/>
    </location>
</feature>
<feature type="transmembrane region" description="Helical" evidence="7">
    <location>
        <begin position="6"/>
        <end position="30"/>
    </location>
</feature>
<organism evidence="8 9">
    <name type="scientific">Gordonibacter faecis</name>
    <dbReference type="NCBI Taxonomy" id="3047475"/>
    <lineage>
        <taxon>Bacteria</taxon>
        <taxon>Bacillati</taxon>
        <taxon>Actinomycetota</taxon>
        <taxon>Coriobacteriia</taxon>
        <taxon>Eggerthellales</taxon>
        <taxon>Eggerthellaceae</taxon>
        <taxon>Gordonibacter</taxon>
    </lineage>
</organism>
<comment type="similarity">
    <text evidence="2">Belongs to the NrfD family.</text>
</comment>
<dbReference type="Proteomes" id="UP001232750">
    <property type="component" value="Unassembled WGS sequence"/>
</dbReference>
<feature type="transmembrane region" description="Helical" evidence="7">
    <location>
        <begin position="259"/>
        <end position="285"/>
    </location>
</feature>
<name>A0ABT7DR95_9ACTN</name>
<keyword evidence="6 7" id="KW-0472">Membrane</keyword>
<dbReference type="PANTHER" id="PTHR34856:SF2">
    <property type="entry name" value="PROTEIN NRFD"/>
    <property type="match status" value="1"/>
</dbReference>
<sequence>MLFSWYIVAYLFLAGAGSGAFLIAASCCMGDALRKTEASERLVLAVQGGFYAAPCLVVLAGVFLLLDVGNVQRVWAVVAQPFQSVLSVGAWLVALLAVLSGALAVAGLVLREVPRPLLWTCIAAGWFCAAGVMSYTGLLLSDMVSIDLWHTPWLVVLFVASSLSCGLAAVVGMDALVAPPSRALPSGLWRAGVLFGCLEALVLAVFMVVQLGFTETAHASCLLLLEGSLALAFWGGVCLVGIALPLAAHGVGCLMPRRIAALVSSVGVLVGGLFLRYCIVAAALYTPLALAAI</sequence>
<evidence type="ECO:0000256" key="7">
    <source>
        <dbReference type="SAM" id="Phobius"/>
    </source>
</evidence>
<feature type="transmembrane region" description="Helical" evidence="7">
    <location>
        <begin position="42"/>
        <end position="66"/>
    </location>
</feature>
<comment type="subcellular location">
    <subcellularLocation>
        <location evidence="1">Cell membrane</location>
        <topology evidence="1">Multi-pass membrane protein</topology>
    </subcellularLocation>
</comment>
<keyword evidence="3" id="KW-1003">Cell membrane</keyword>
<evidence type="ECO:0000256" key="3">
    <source>
        <dbReference type="ARBA" id="ARBA00022475"/>
    </source>
</evidence>
<dbReference type="PANTHER" id="PTHR34856">
    <property type="entry name" value="PROTEIN NRFD"/>
    <property type="match status" value="1"/>
</dbReference>
<gene>
    <name evidence="8" type="primary">nrfD</name>
    <name evidence="8" type="ORF">QNJ86_09570</name>
</gene>
<reference evidence="8 9" key="1">
    <citation type="submission" date="2023-05" db="EMBL/GenBank/DDBJ databases">
        <title>Gordonibacter KGMB12511T sp. nov., isolated from faeces of healthy Korean.</title>
        <authorList>
            <person name="Kim H.S."/>
            <person name="Kim J.-S."/>
            <person name="Suh M.K."/>
            <person name="Eom M.K."/>
            <person name="Do H.E."/>
            <person name="Lee J.-S."/>
        </authorList>
    </citation>
    <scope>NUCLEOTIDE SEQUENCE [LARGE SCALE GENOMIC DNA]</scope>
    <source>
        <strain evidence="8 9">KGMB12511</strain>
    </source>
</reference>
<evidence type="ECO:0000256" key="6">
    <source>
        <dbReference type="ARBA" id="ARBA00023136"/>
    </source>
</evidence>